<dbReference type="Pfam" id="PF01627">
    <property type="entry name" value="Hpt"/>
    <property type="match status" value="1"/>
</dbReference>
<evidence type="ECO:0000259" key="2">
    <source>
        <dbReference type="Pfam" id="PF01627"/>
    </source>
</evidence>
<dbReference type="InterPro" id="IPR036641">
    <property type="entry name" value="HPT_dom_sf"/>
</dbReference>
<dbReference type="GO" id="GO:0000160">
    <property type="term" value="P:phosphorelay signal transduction system"/>
    <property type="evidence" value="ECO:0007669"/>
    <property type="project" value="UniProtKB-KW"/>
</dbReference>
<protein>
    <submittedName>
        <fullName evidence="3">Hpt domain-containing protein</fullName>
    </submittedName>
</protein>
<dbReference type="AlphaFoldDB" id="A0A947D0L6"/>
<evidence type="ECO:0000313" key="3">
    <source>
        <dbReference type="EMBL" id="MBT9288391.1"/>
    </source>
</evidence>
<dbReference type="Proteomes" id="UP000766595">
    <property type="component" value="Unassembled WGS sequence"/>
</dbReference>
<dbReference type="InterPro" id="IPR008207">
    <property type="entry name" value="Sig_transdc_His_kin_Hpt_dom"/>
</dbReference>
<evidence type="ECO:0000313" key="4">
    <source>
        <dbReference type="Proteomes" id="UP000766595"/>
    </source>
</evidence>
<reference evidence="3 4" key="1">
    <citation type="submission" date="2021-06" db="EMBL/GenBank/DDBJ databases">
        <authorList>
            <person name="Grouzdev D.S."/>
            <person name="Koziaeva V."/>
        </authorList>
    </citation>
    <scope>NUCLEOTIDE SEQUENCE [LARGE SCALE GENOMIC DNA]</scope>
    <source>
        <strain evidence="3 4">22</strain>
    </source>
</reference>
<evidence type="ECO:0000256" key="1">
    <source>
        <dbReference type="ARBA" id="ARBA00023012"/>
    </source>
</evidence>
<dbReference type="RefSeq" id="WP_261967058.1">
    <property type="nucleotide sequence ID" value="NZ_JAHHZF010000001.1"/>
</dbReference>
<organism evidence="3 4">
    <name type="scientific">Prosthecodimorpha staleyi</name>
    <dbReference type="NCBI Taxonomy" id="2840188"/>
    <lineage>
        <taxon>Bacteria</taxon>
        <taxon>Pseudomonadati</taxon>
        <taxon>Pseudomonadota</taxon>
        <taxon>Alphaproteobacteria</taxon>
        <taxon>Hyphomicrobiales</taxon>
        <taxon>Ancalomicrobiaceae</taxon>
        <taxon>Prosthecodimorpha</taxon>
    </lineage>
</organism>
<comment type="caution">
    <text evidence="3">The sequence shown here is derived from an EMBL/GenBank/DDBJ whole genome shotgun (WGS) entry which is preliminary data.</text>
</comment>
<accession>A0A947D0L6</accession>
<sequence length="121" mass="12941">MTLPQHERAADAPGPPAFLAQLAALQRQFRERVVADAAYLGCLRQSYFSPDRTPEVERALGRLAHSLSGSAGIFGHAGISEAAFQVELLMRAETIDEAGLATAVDQLLAELTALRPESPEA</sequence>
<dbReference type="SUPFAM" id="SSF47226">
    <property type="entry name" value="Histidine-containing phosphotransfer domain, HPT domain"/>
    <property type="match status" value="1"/>
</dbReference>
<proteinExistence type="predicted"/>
<name>A0A947D0L6_9HYPH</name>
<keyword evidence="1" id="KW-0902">Two-component regulatory system</keyword>
<dbReference type="Gene3D" id="1.20.120.160">
    <property type="entry name" value="HPT domain"/>
    <property type="match status" value="1"/>
</dbReference>
<gene>
    <name evidence="3" type="ORF">KL771_02950</name>
</gene>
<dbReference type="GO" id="GO:0004672">
    <property type="term" value="F:protein kinase activity"/>
    <property type="evidence" value="ECO:0007669"/>
    <property type="project" value="UniProtKB-ARBA"/>
</dbReference>
<feature type="domain" description="HPt" evidence="2">
    <location>
        <begin position="47"/>
        <end position="115"/>
    </location>
</feature>
<dbReference type="EMBL" id="JAHHZF010000001">
    <property type="protein sequence ID" value="MBT9288391.1"/>
    <property type="molecule type" value="Genomic_DNA"/>
</dbReference>
<keyword evidence="4" id="KW-1185">Reference proteome</keyword>